<proteinExistence type="predicted"/>
<reference evidence="1 2" key="1">
    <citation type="submission" date="2020-07" db="EMBL/GenBank/DDBJ databases">
        <title>Genomic Encyclopedia of Type Strains, Phase IV (KMG-IV): sequencing the most valuable type-strain genomes for metagenomic binning, comparative biology and taxonomic classification.</title>
        <authorList>
            <person name="Goeker M."/>
        </authorList>
    </citation>
    <scope>NUCLEOTIDE SEQUENCE [LARGE SCALE GENOMIC DNA]</scope>
    <source>
        <strain evidence="1 2">DSM 45533</strain>
    </source>
</reference>
<comment type="caution">
    <text evidence="1">The sequence shown here is derived from an EMBL/GenBank/DDBJ whole genome shotgun (WGS) entry which is preliminary data.</text>
</comment>
<dbReference type="EMBL" id="JACDUR010000010">
    <property type="protein sequence ID" value="MBA2897065.1"/>
    <property type="molecule type" value="Genomic_DNA"/>
</dbReference>
<name>A0A7W0CTX5_9ACTN</name>
<accession>A0A7W0CTX5</accession>
<gene>
    <name evidence="1" type="ORF">HNR30_008461</name>
</gene>
<protein>
    <submittedName>
        <fullName evidence="1">Histone H3/H4</fullName>
    </submittedName>
</protein>
<organism evidence="1 2">
    <name type="scientific">Nonomuraea soli</name>
    <dbReference type="NCBI Taxonomy" id="1032476"/>
    <lineage>
        <taxon>Bacteria</taxon>
        <taxon>Bacillati</taxon>
        <taxon>Actinomycetota</taxon>
        <taxon>Actinomycetes</taxon>
        <taxon>Streptosporangiales</taxon>
        <taxon>Streptosporangiaceae</taxon>
        <taxon>Nonomuraea</taxon>
    </lineage>
</organism>
<sequence>MRSDLVRAAELIVSSSRLKELQECSALLRKTRQRAEEIVTHAKRVLADAEREGDVERIMTCASQYEQARAAYCRVVNAYITLCRRINQERQELLRDCQEQPDGLVSGHA</sequence>
<dbReference type="Proteomes" id="UP000530928">
    <property type="component" value="Unassembled WGS sequence"/>
</dbReference>
<evidence type="ECO:0000313" key="1">
    <source>
        <dbReference type="EMBL" id="MBA2897065.1"/>
    </source>
</evidence>
<keyword evidence="2" id="KW-1185">Reference proteome</keyword>
<dbReference type="AlphaFoldDB" id="A0A7W0CTX5"/>
<evidence type="ECO:0000313" key="2">
    <source>
        <dbReference type="Proteomes" id="UP000530928"/>
    </source>
</evidence>
<dbReference type="RefSeq" id="WP_181615784.1">
    <property type="nucleotide sequence ID" value="NZ_BAABAM010000010.1"/>
</dbReference>